<evidence type="ECO:0000313" key="3">
    <source>
        <dbReference type="Proteomes" id="UP001055336"/>
    </source>
</evidence>
<accession>A0ABY3VHN0</accession>
<keyword evidence="1" id="KW-0732">Signal</keyword>
<proteinExistence type="predicted"/>
<keyword evidence="2" id="KW-0449">Lipoprotein</keyword>
<dbReference type="Gene3D" id="3.40.1000.10">
    <property type="entry name" value="Mog1/PsbP, alpha/beta/alpha sandwich"/>
    <property type="match status" value="1"/>
</dbReference>
<keyword evidence="3" id="KW-1185">Reference proteome</keyword>
<dbReference type="Proteomes" id="UP001055336">
    <property type="component" value="Chromosome"/>
</dbReference>
<dbReference type="InterPro" id="IPR019674">
    <property type="entry name" value="Lipoprotein_LpqN/LpqT-like"/>
</dbReference>
<dbReference type="EMBL" id="CP092488">
    <property type="protein sequence ID" value="UMB68939.1"/>
    <property type="molecule type" value="Genomic_DNA"/>
</dbReference>
<organism evidence="2 3">
    <name type="scientific">Mycobacterium paraterrae</name>
    <dbReference type="NCBI Taxonomy" id="577492"/>
    <lineage>
        <taxon>Bacteria</taxon>
        <taxon>Bacillati</taxon>
        <taxon>Actinomycetota</taxon>
        <taxon>Actinomycetes</taxon>
        <taxon>Mycobacteriales</taxon>
        <taxon>Mycobacteriaceae</taxon>
        <taxon>Mycobacterium</taxon>
    </lineage>
</organism>
<evidence type="ECO:0000256" key="1">
    <source>
        <dbReference type="ARBA" id="ARBA00022729"/>
    </source>
</evidence>
<dbReference type="RefSeq" id="WP_240260673.1">
    <property type="nucleotide sequence ID" value="NZ_CP092488.2"/>
</dbReference>
<sequence>MRVPYMLGVGAAAVTLLMVPGCSKVTAGSATRDPQAQISKSTDCESVSAPLTSIDSRATGEPQLKIPQPAGWERASTLDSDIIRFTMRNKDLTADDFMPTAVVTLESIPGDDADTRSIFDQERAALVDRLGATGLQVSDTTRCGDEAELVDYDAPSMGRIPARKIKTLMVAGPFDGTTYVATVTVQSTDPDNTVYARDTGTVLAGFQMLPPEPN</sequence>
<name>A0ABY3VHN0_9MYCO</name>
<dbReference type="Pfam" id="PF10738">
    <property type="entry name" value="Lpp-LpqN"/>
    <property type="match status" value="1"/>
</dbReference>
<reference evidence="2" key="1">
    <citation type="submission" date="2022-08" db="EMBL/GenBank/DDBJ databases">
        <title>Whole genome sequencing of non-tuberculosis mycobacteria type-strains.</title>
        <authorList>
            <person name="Igarashi Y."/>
            <person name="Osugi A."/>
            <person name="Mitarai S."/>
        </authorList>
    </citation>
    <scope>NUCLEOTIDE SEQUENCE</scope>
    <source>
        <strain evidence="2">DSM 45127</strain>
    </source>
</reference>
<evidence type="ECO:0000313" key="2">
    <source>
        <dbReference type="EMBL" id="UMB68939.1"/>
    </source>
</evidence>
<gene>
    <name evidence="2" type="ORF">MKK62_21510</name>
</gene>
<protein>
    <submittedName>
        <fullName evidence="2">LpqN/LpqT family lipoprotein</fullName>
    </submittedName>
</protein>